<feature type="domain" description="Glycine radical" evidence="14">
    <location>
        <begin position="654"/>
        <end position="777"/>
    </location>
</feature>
<proteinExistence type="inferred from homology"/>
<name>M5U9T8_9BACT</name>
<dbReference type="PROSITE" id="PS51149">
    <property type="entry name" value="GLY_RADICAL_2"/>
    <property type="match status" value="1"/>
</dbReference>
<evidence type="ECO:0000256" key="11">
    <source>
        <dbReference type="PROSITE-ProRule" id="PRU00493"/>
    </source>
</evidence>
<dbReference type="AlphaFoldDB" id="M5U9T8"/>
<dbReference type="Pfam" id="PF02901">
    <property type="entry name" value="PFL-like"/>
    <property type="match status" value="1"/>
</dbReference>
<feature type="compositionally biased region" description="Polar residues" evidence="13">
    <location>
        <begin position="1"/>
        <end position="33"/>
    </location>
</feature>
<evidence type="ECO:0000256" key="8">
    <source>
        <dbReference type="ARBA" id="ARBA00049029"/>
    </source>
</evidence>
<evidence type="ECO:0000256" key="7">
    <source>
        <dbReference type="ARBA" id="ARBA00023315"/>
    </source>
</evidence>
<evidence type="ECO:0000256" key="4">
    <source>
        <dbReference type="ARBA" id="ARBA00022679"/>
    </source>
</evidence>
<sequence length="777" mass="87050">MELIENMSTTLPNSPADSTYVTSESPTSEPNNQTKDDAWRQFRPGNWEDEIDVRGFIQANYQPYAGNDEFLAEPTQRTRDLWDDLKVLLEKEREAGGVLDADTEVVGKLTSHGPGYINQDLEQIVGVQTDAPLKRAMLPYGGVRIAQKALLAHGRQMDEATADIFAKHRKTHNDGVFDCYTSDIRKARSAGIVTGLPDGYGRGRIIGDYRRVALYGVDRLIEDKKQQFDSIEDFAFSESWVREREELQDQVRALADLKTMAAAYGFDISKPATNAREAVQWTYFGYLGAIKEQNGAAMSFGRVSTFFDIYFERDFAEGTLNEDEAQEIIDHLVMKMRIVRFIRTPDYDELFSGDPTWVTESIGGVGEDGRSLVTKTSFRMLHTLVNLGTAPEPNLTVLWSEKLPEAFKDYCAKISISTSSIQYENDDLMRPYWGDDYGIACCVSAMRIGKQMQFFGARANLAKAMLYAINGGRDEKSGKQIAPPTEPIKGDYLDLWELDAKFDTTLDWLAETYVKALNIIHYMHDKYSPEHLMFALHDREIYRTMATGVAGLSVAADSLSAVKNARVRIIRNNEGLAVDYEVEGDYPAYGNNDDEVDSIASELMERFMEKVRRQPMYRNAVPTQSVLTITSNVVYGKKTGSTPDGRKAGEPFAPGANPMSGRDKKGAVAAMASVAKMPYEHAQDGISYTFSIVPDALGKDAQMRQDNLVGLLDGYFAETGHHINVNVFDQQTLVDAMDHPEKYPQLTVRVSGYAVNFVKLTREQQLDVINRTFHSAI</sequence>
<reference evidence="16 17" key="1">
    <citation type="journal article" date="2013" name="Mar. Genomics">
        <title>Expression of sulfatases in Rhodopirellula baltica and the diversity of sulfatases in the genus Rhodopirellula.</title>
        <authorList>
            <person name="Wegner C.E."/>
            <person name="Richter-Heitmann T."/>
            <person name="Klindworth A."/>
            <person name="Klockow C."/>
            <person name="Richter M."/>
            <person name="Achstetter T."/>
            <person name="Glockner F.O."/>
            <person name="Harder J."/>
        </authorList>
    </citation>
    <scope>NUCLEOTIDE SEQUENCE [LARGE SCALE GENOMIC DNA]</scope>
    <source>
        <strain evidence="16 17">SM41</strain>
    </source>
</reference>
<comment type="caution">
    <text evidence="16">The sequence shown here is derived from an EMBL/GenBank/DDBJ whole genome shotgun (WGS) entry which is preliminary data.</text>
</comment>
<dbReference type="Pfam" id="PF01228">
    <property type="entry name" value="Gly_radical"/>
    <property type="match status" value="1"/>
</dbReference>
<keyword evidence="4 12" id="KW-0808">Transferase</keyword>
<evidence type="ECO:0000256" key="10">
    <source>
        <dbReference type="PIRSR" id="PIRSR000379-2"/>
    </source>
</evidence>
<dbReference type="RefSeq" id="WP_008687053.1">
    <property type="nucleotide sequence ID" value="NZ_ANOH01000407.1"/>
</dbReference>
<accession>M5U9T8</accession>
<keyword evidence="5 10" id="KW-0556">Organic radical</keyword>
<evidence type="ECO:0000259" key="15">
    <source>
        <dbReference type="PROSITE" id="PS51554"/>
    </source>
</evidence>
<evidence type="ECO:0000256" key="2">
    <source>
        <dbReference type="ARBA" id="ARBA00008375"/>
    </source>
</evidence>
<comment type="pathway">
    <text evidence="12">Fermentation; pyruvate fermentation; formate from pyruvate: step 1/1.</text>
</comment>
<feature type="modified residue" description="Glycine radical" evidence="10 11">
    <location>
        <position position="752"/>
    </location>
</feature>
<dbReference type="PROSITE" id="PS00850">
    <property type="entry name" value="GLY_RADICAL_1"/>
    <property type="match status" value="1"/>
</dbReference>
<dbReference type="InterPro" id="IPR001150">
    <property type="entry name" value="Gly_radical"/>
</dbReference>
<gene>
    <name evidence="16" type="ORF">RSSM_05849</name>
</gene>
<dbReference type="UniPathway" id="UPA00920">
    <property type="reaction ID" value="UER00891"/>
</dbReference>
<comment type="subcellular location">
    <subcellularLocation>
        <location evidence="1 12">Cytoplasm</location>
    </subcellularLocation>
</comment>
<dbReference type="InterPro" id="IPR004184">
    <property type="entry name" value="PFL_dom"/>
</dbReference>
<dbReference type="EMBL" id="ANOH01000407">
    <property type="protein sequence ID" value="EMI52758.1"/>
    <property type="molecule type" value="Genomic_DNA"/>
</dbReference>
<dbReference type="InterPro" id="IPR050244">
    <property type="entry name" value="Auton_GlycylRad_Cofactor"/>
</dbReference>
<dbReference type="InterPro" id="IPR005949">
    <property type="entry name" value="Form_AcTrfase"/>
</dbReference>
<evidence type="ECO:0000256" key="12">
    <source>
        <dbReference type="RuleBase" id="RU368075"/>
    </source>
</evidence>
<feature type="region of interest" description="Disordered" evidence="13">
    <location>
        <begin position="638"/>
        <end position="661"/>
    </location>
</feature>
<evidence type="ECO:0000256" key="9">
    <source>
        <dbReference type="PIRSR" id="PIRSR000379-1"/>
    </source>
</evidence>
<dbReference type="InterPro" id="IPR019777">
    <property type="entry name" value="Form_AcTrfase_GR_CS"/>
</dbReference>
<protein>
    <recommendedName>
        <fullName evidence="12">Formate acetyltransferase</fullName>
        <ecNumber evidence="12">2.3.1.54</ecNumber>
    </recommendedName>
    <alternativeName>
        <fullName evidence="12">Pyruvate formate-lyase</fullName>
    </alternativeName>
</protein>
<keyword evidence="17" id="KW-1185">Reference proteome</keyword>
<keyword evidence="12" id="KW-0313">Glucose metabolism</keyword>
<evidence type="ECO:0000256" key="3">
    <source>
        <dbReference type="ARBA" id="ARBA00022490"/>
    </source>
</evidence>
<dbReference type="GO" id="GO:0005829">
    <property type="term" value="C:cytosol"/>
    <property type="evidence" value="ECO:0007669"/>
    <property type="project" value="TreeGrafter"/>
</dbReference>
<dbReference type="GO" id="GO:0006006">
    <property type="term" value="P:glucose metabolic process"/>
    <property type="evidence" value="ECO:0007669"/>
    <property type="project" value="UniProtKB-UniRule"/>
</dbReference>
<comment type="subunit">
    <text evidence="12">Homodimer.</text>
</comment>
<keyword evidence="3 12" id="KW-0963">Cytoplasm</keyword>
<evidence type="ECO:0000313" key="17">
    <source>
        <dbReference type="Proteomes" id="UP000011885"/>
    </source>
</evidence>
<feature type="region of interest" description="Disordered" evidence="13">
    <location>
        <begin position="1"/>
        <end position="39"/>
    </location>
</feature>
<comment type="catalytic activity">
    <reaction evidence="8 12">
        <text>formate + acetyl-CoA = pyruvate + CoA</text>
        <dbReference type="Rhea" id="RHEA:11844"/>
        <dbReference type="ChEBI" id="CHEBI:15361"/>
        <dbReference type="ChEBI" id="CHEBI:15740"/>
        <dbReference type="ChEBI" id="CHEBI:57287"/>
        <dbReference type="ChEBI" id="CHEBI:57288"/>
        <dbReference type="EC" id="2.3.1.54"/>
    </reaction>
</comment>
<dbReference type="PROSITE" id="PS51554">
    <property type="entry name" value="PFL"/>
    <property type="match status" value="1"/>
</dbReference>
<feature type="active site" description="Cysteine radical intermediate" evidence="9">
    <location>
        <position position="442"/>
    </location>
</feature>
<dbReference type="GO" id="GO:0008861">
    <property type="term" value="F:formate C-acetyltransferase activity"/>
    <property type="evidence" value="ECO:0007669"/>
    <property type="project" value="UniProtKB-UniRule"/>
</dbReference>
<feature type="active site" description="S-acetylcysteine intermediate" evidence="9">
    <location>
        <position position="441"/>
    </location>
</feature>
<dbReference type="SUPFAM" id="SSF51998">
    <property type="entry name" value="PFL-like glycyl radical enzymes"/>
    <property type="match status" value="1"/>
</dbReference>
<organism evidence="16 17">
    <name type="scientific">Rhodopirellula sallentina SM41</name>
    <dbReference type="NCBI Taxonomy" id="1263870"/>
    <lineage>
        <taxon>Bacteria</taxon>
        <taxon>Pseudomonadati</taxon>
        <taxon>Planctomycetota</taxon>
        <taxon>Planctomycetia</taxon>
        <taxon>Pirellulales</taxon>
        <taxon>Pirellulaceae</taxon>
        <taxon>Rhodopirellula</taxon>
    </lineage>
</organism>
<dbReference type="Proteomes" id="UP000011885">
    <property type="component" value="Unassembled WGS sequence"/>
</dbReference>
<evidence type="ECO:0000256" key="6">
    <source>
        <dbReference type="ARBA" id="ARBA00023277"/>
    </source>
</evidence>
<comment type="similarity">
    <text evidence="2 12">Belongs to the glycyl radical enzyme (GRE) family. PFL subfamily.</text>
</comment>
<dbReference type="OrthoDB" id="9803969at2"/>
<keyword evidence="7 12" id="KW-0012">Acyltransferase</keyword>
<dbReference type="PIRSF" id="PIRSF000379">
    <property type="entry name" value="For_Ac_trans_1"/>
    <property type="match status" value="1"/>
</dbReference>
<evidence type="ECO:0000256" key="13">
    <source>
        <dbReference type="SAM" id="MobiDB-lite"/>
    </source>
</evidence>
<keyword evidence="6 12" id="KW-0119">Carbohydrate metabolism</keyword>
<evidence type="ECO:0000256" key="5">
    <source>
        <dbReference type="ARBA" id="ARBA00022818"/>
    </source>
</evidence>
<feature type="domain" description="PFL" evidence="15">
    <location>
        <begin position="30"/>
        <end position="647"/>
    </location>
</feature>
<dbReference type="Gene3D" id="3.20.70.20">
    <property type="match status" value="1"/>
</dbReference>
<evidence type="ECO:0000313" key="16">
    <source>
        <dbReference type="EMBL" id="EMI52758.1"/>
    </source>
</evidence>
<dbReference type="EC" id="2.3.1.54" evidence="12"/>
<evidence type="ECO:0000256" key="1">
    <source>
        <dbReference type="ARBA" id="ARBA00004496"/>
    </source>
</evidence>
<evidence type="ECO:0000259" key="14">
    <source>
        <dbReference type="PROSITE" id="PS51149"/>
    </source>
</evidence>
<dbReference type="PANTHER" id="PTHR30191:SF0">
    <property type="entry name" value="FORMATE ACETYLTRANSFERASE 1"/>
    <property type="match status" value="1"/>
</dbReference>
<dbReference type="CDD" id="cd01678">
    <property type="entry name" value="PFL1"/>
    <property type="match status" value="1"/>
</dbReference>
<dbReference type="PATRIC" id="fig|1263870.3.peg.6200"/>
<dbReference type="PANTHER" id="PTHR30191">
    <property type="entry name" value="FORMATE ACETYLTRANSFERASE"/>
    <property type="match status" value="1"/>
</dbReference>
<dbReference type="NCBIfam" id="TIGR01255">
    <property type="entry name" value="pyr_form_ly_1"/>
    <property type="match status" value="1"/>
</dbReference>